<sequence>MDHDSDSLGSPNHTTGDISATSNSKSANERVPANERIRNALAILRKGKISLLDFLAKVLDPSEKDYASYRDRMYTPPKDGAPRKLDRVFDLILSDPRGGPLLTHWMGPHAIKMVSRKIYDEMDDVKDELRGTIDTITSAFLLQWDINSTVTDVMDNNAPILNEVLECAAQTDRARKENTLKTCNTARNVVVTQLARQRSHFSVYFAAPFTLFLWTNGASRQTIEALAQCGLCVSFPSLFKLLKNLASQSVARALQVAQGPHILCYDNINISTSIFVEQRSAAPAKVQSGTFPIIYE</sequence>
<evidence type="ECO:0000313" key="2">
    <source>
        <dbReference type="EMBL" id="KIJ57431.1"/>
    </source>
</evidence>
<accession>A0A0C2L768</accession>
<feature type="non-terminal residue" evidence="2">
    <location>
        <position position="296"/>
    </location>
</feature>
<evidence type="ECO:0000256" key="1">
    <source>
        <dbReference type="SAM" id="MobiDB-lite"/>
    </source>
</evidence>
<organism evidence="2 3">
    <name type="scientific">Hydnomerulius pinastri MD-312</name>
    <dbReference type="NCBI Taxonomy" id="994086"/>
    <lineage>
        <taxon>Eukaryota</taxon>
        <taxon>Fungi</taxon>
        <taxon>Dikarya</taxon>
        <taxon>Basidiomycota</taxon>
        <taxon>Agaricomycotina</taxon>
        <taxon>Agaricomycetes</taxon>
        <taxon>Agaricomycetidae</taxon>
        <taxon>Boletales</taxon>
        <taxon>Boletales incertae sedis</taxon>
        <taxon>Leucogyrophana</taxon>
    </lineage>
</organism>
<keyword evidence="3" id="KW-1185">Reference proteome</keyword>
<feature type="region of interest" description="Disordered" evidence="1">
    <location>
        <begin position="1"/>
        <end position="32"/>
    </location>
</feature>
<feature type="compositionally biased region" description="Polar residues" evidence="1">
    <location>
        <begin position="7"/>
        <end position="26"/>
    </location>
</feature>
<dbReference type="HOGENOM" id="CLU_065294_0_0_1"/>
<protein>
    <submittedName>
        <fullName evidence="2">Uncharacterized protein</fullName>
    </submittedName>
</protein>
<gene>
    <name evidence="2" type="ORF">HYDPIDRAFT_171701</name>
</gene>
<dbReference type="Proteomes" id="UP000053820">
    <property type="component" value="Unassembled WGS sequence"/>
</dbReference>
<proteinExistence type="predicted"/>
<reference evidence="2 3" key="1">
    <citation type="submission" date="2014-04" db="EMBL/GenBank/DDBJ databases">
        <title>Evolutionary Origins and Diversification of the Mycorrhizal Mutualists.</title>
        <authorList>
            <consortium name="DOE Joint Genome Institute"/>
            <consortium name="Mycorrhizal Genomics Consortium"/>
            <person name="Kohler A."/>
            <person name="Kuo A."/>
            <person name="Nagy L.G."/>
            <person name="Floudas D."/>
            <person name="Copeland A."/>
            <person name="Barry K.W."/>
            <person name="Cichocki N."/>
            <person name="Veneault-Fourrey C."/>
            <person name="LaButti K."/>
            <person name="Lindquist E.A."/>
            <person name="Lipzen A."/>
            <person name="Lundell T."/>
            <person name="Morin E."/>
            <person name="Murat C."/>
            <person name="Riley R."/>
            <person name="Ohm R."/>
            <person name="Sun H."/>
            <person name="Tunlid A."/>
            <person name="Henrissat B."/>
            <person name="Grigoriev I.V."/>
            <person name="Hibbett D.S."/>
            <person name="Martin F."/>
        </authorList>
    </citation>
    <scope>NUCLEOTIDE SEQUENCE [LARGE SCALE GENOMIC DNA]</scope>
    <source>
        <strain evidence="2 3">MD-312</strain>
    </source>
</reference>
<evidence type="ECO:0000313" key="3">
    <source>
        <dbReference type="Proteomes" id="UP000053820"/>
    </source>
</evidence>
<dbReference type="OrthoDB" id="2690697at2759"/>
<dbReference type="AlphaFoldDB" id="A0A0C2L768"/>
<dbReference type="EMBL" id="KN840422">
    <property type="protein sequence ID" value="KIJ57431.1"/>
    <property type="molecule type" value="Genomic_DNA"/>
</dbReference>
<name>A0A0C2L768_9AGAM</name>